<dbReference type="Proteomes" id="UP000198418">
    <property type="component" value="Unassembled WGS sequence"/>
</dbReference>
<keyword evidence="2" id="KW-0732">Signal</keyword>
<organism evidence="3 4">
    <name type="scientific">Rhodoblastus acidophilus</name>
    <name type="common">Rhodopseudomonas acidophila</name>
    <dbReference type="NCBI Taxonomy" id="1074"/>
    <lineage>
        <taxon>Bacteria</taxon>
        <taxon>Pseudomonadati</taxon>
        <taxon>Pseudomonadota</taxon>
        <taxon>Alphaproteobacteria</taxon>
        <taxon>Hyphomicrobiales</taxon>
        <taxon>Rhodoblastaceae</taxon>
        <taxon>Rhodoblastus</taxon>
    </lineage>
</organism>
<proteinExistence type="predicted"/>
<dbReference type="Gene3D" id="1.20.5.490">
    <property type="entry name" value="Single helix bin"/>
    <property type="match status" value="1"/>
</dbReference>
<dbReference type="RefSeq" id="WP_244593062.1">
    <property type="nucleotide sequence ID" value="NZ_FYDG01000002.1"/>
</dbReference>
<keyword evidence="4" id="KW-1185">Reference proteome</keyword>
<evidence type="ECO:0000256" key="1">
    <source>
        <dbReference type="SAM" id="Coils"/>
    </source>
</evidence>
<evidence type="ECO:0000313" key="4">
    <source>
        <dbReference type="Proteomes" id="UP000198418"/>
    </source>
</evidence>
<evidence type="ECO:0000256" key="2">
    <source>
        <dbReference type="SAM" id="SignalP"/>
    </source>
</evidence>
<feature type="coiled-coil region" evidence="1">
    <location>
        <begin position="68"/>
        <end position="95"/>
    </location>
</feature>
<dbReference type="EMBL" id="FYDG01000002">
    <property type="protein sequence ID" value="SNB66746.1"/>
    <property type="molecule type" value="Genomic_DNA"/>
</dbReference>
<feature type="chain" id="PRO_5013075356" evidence="2">
    <location>
        <begin position="25"/>
        <end position="144"/>
    </location>
</feature>
<sequence length="144" mass="15716">MSARHTSFFYAVGLFSALAMPARAEPPTPPESDNGRFAMTPAANGFLRLDTRTGQTSLCTTSADQLQCRAGADERAALEAEIARLAKENAALKAAAAAPPAPAAQEEEDRRFNRAMDRAETFMRRMLRLFRETEKPDKPTSPSL</sequence>
<name>A0A212R3Y9_RHOAC</name>
<accession>A0A212R3Y9</accession>
<reference evidence="4" key="1">
    <citation type="submission" date="2017-06" db="EMBL/GenBank/DDBJ databases">
        <authorList>
            <person name="Varghese N."/>
            <person name="Submissions S."/>
        </authorList>
    </citation>
    <scope>NUCLEOTIDE SEQUENCE [LARGE SCALE GENOMIC DNA]</scope>
    <source>
        <strain evidence="4">DSM 137</strain>
    </source>
</reference>
<keyword evidence="1" id="KW-0175">Coiled coil</keyword>
<dbReference type="AlphaFoldDB" id="A0A212R3Y9"/>
<evidence type="ECO:0000313" key="3">
    <source>
        <dbReference type="EMBL" id="SNB66746.1"/>
    </source>
</evidence>
<protein>
    <submittedName>
        <fullName evidence="3">Uncharacterized protein</fullName>
    </submittedName>
</protein>
<feature type="signal peptide" evidence="2">
    <location>
        <begin position="1"/>
        <end position="24"/>
    </location>
</feature>
<gene>
    <name evidence="3" type="ORF">SAMN06265338_102528</name>
</gene>